<proteinExistence type="predicted"/>
<name>A0A7J6C0Z4_9TELE</name>
<gene>
    <name evidence="2" type="ORF">G5714_019113</name>
</gene>
<evidence type="ECO:0000313" key="2">
    <source>
        <dbReference type="EMBL" id="KAF4100917.1"/>
    </source>
</evidence>
<accession>A0A7J6C0Z4</accession>
<comment type="caution">
    <text evidence="2">The sequence shown here is derived from an EMBL/GenBank/DDBJ whole genome shotgun (WGS) entry which is preliminary data.</text>
</comment>
<sequence>MLIHFRAPKKNCSCRVCKKGARDVVFKDLSFSDAGTYILHVYYHNDQTELERQIRTYQLHIHDEISVKTVQEVWSRSSGAQSDQLTDTDGSLTIKEFTANDAGTYRALDHEGEILITVTVAECSTESKDKLDDTDTHKTELRTVWVWVLIVGLTVFVVLALMIHTRLNRRVLY</sequence>
<organism evidence="2 3">
    <name type="scientific">Onychostoma macrolepis</name>
    <dbReference type="NCBI Taxonomy" id="369639"/>
    <lineage>
        <taxon>Eukaryota</taxon>
        <taxon>Metazoa</taxon>
        <taxon>Chordata</taxon>
        <taxon>Craniata</taxon>
        <taxon>Vertebrata</taxon>
        <taxon>Euteleostomi</taxon>
        <taxon>Actinopterygii</taxon>
        <taxon>Neopterygii</taxon>
        <taxon>Teleostei</taxon>
        <taxon>Ostariophysi</taxon>
        <taxon>Cypriniformes</taxon>
        <taxon>Cyprinidae</taxon>
        <taxon>Acrossocheilinae</taxon>
        <taxon>Onychostoma</taxon>
    </lineage>
</organism>
<protein>
    <submittedName>
        <fullName evidence="2">Uncharacterized protein</fullName>
    </submittedName>
</protein>
<dbReference type="EMBL" id="JAAMOB010000019">
    <property type="protein sequence ID" value="KAF4100917.1"/>
    <property type="molecule type" value="Genomic_DNA"/>
</dbReference>
<dbReference type="AlphaFoldDB" id="A0A7J6C0Z4"/>
<keyword evidence="1" id="KW-0472">Membrane</keyword>
<feature type="transmembrane region" description="Helical" evidence="1">
    <location>
        <begin position="144"/>
        <end position="163"/>
    </location>
</feature>
<keyword evidence="1" id="KW-0812">Transmembrane</keyword>
<keyword evidence="1" id="KW-1133">Transmembrane helix</keyword>
<dbReference type="Proteomes" id="UP000579812">
    <property type="component" value="Unassembled WGS sequence"/>
</dbReference>
<reference evidence="2 3" key="1">
    <citation type="submission" date="2020-04" db="EMBL/GenBank/DDBJ databases">
        <title>Chromosome-level genome assembly of a cyprinid fish Onychostoma macrolepis by integration of Nanopore Sequencing, Bionano and Hi-C technology.</title>
        <authorList>
            <person name="Wang D."/>
        </authorList>
    </citation>
    <scope>NUCLEOTIDE SEQUENCE [LARGE SCALE GENOMIC DNA]</scope>
    <source>
        <strain evidence="2">SWU-2019</strain>
        <tissue evidence="2">Muscle</tissue>
    </source>
</reference>
<keyword evidence="3" id="KW-1185">Reference proteome</keyword>
<evidence type="ECO:0000313" key="3">
    <source>
        <dbReference type="Proteomes" id="UP000579812"/>
    </source>
</evidence>
<evidence type="ECO:0000256" key="1">
    <source>
        <dbReference type="SAM" id="Phobius"/>
    </source>
</evidence>